<gene>
    <name evidence="1" type="ORF">RM764_43665</name>
</gene>
<evidence type="ECO:0000313" key="1">
    <source>
        <dbReference type="EMBL" id="MDT0469754.1"/>
    </source>
</evidence>
<dbReference type="EMBL" id="JAVREY010000127">
    <property type="protein sequence ID" value="MDT0469754.1"/>
    <property type="molecule type" value="Genomic_DNA"/>
</dbReference>
<proteinExistence type="predicted"/>
<name>A0ABU2U955_9ACTN</name>
<protein>
    <submittedName>
        <fullName evidence="1">Uncharacterized protein</fullName>
    </submittedName>
</protein>
<evidence type="ECO:0000313" key="2">
    <source>
        <dbReference type="Proteomes" id="UP001183809"/>
    </source>
</evidence>
<sequence>MLTIALGTYHTFPADEYGKSSAGWRPGLTDEEVYEAGRGRWRLGTRADRERYALFTAKGIVVLALRIDSITAADPDGRRTINGTILKPGDPVYDKYVGSDAPVGKSQNPVQYIDSPFDRTHCACGCGSQTPSGRSFIAGHDQRAIHDRIAKVGGVVAFLAWFDRTWTETN</sequence>
<reference evidence="2" key="1">
    <citation type="submission" date="2023-07" db="EMBL/GenBank/DDBJ databases">
        <title>30 novel species of actinomycetes from the DSMZ collection.</title>
        <authorList>
            <person name="Nouioui I."/>
        </authorList>
    </citation>
    <scope>NUCLEOTIDE SEQUENCE [LARGE SCALE GENOMIC DNA]</scope>
    <source>
        <strain evidence="2">DSM 41699</strain>
    </source>
</reference>
<dbReference type="RefSeq" id="WP_311701178.1">
    <property type="nucleotide sequence ID" value="NZ_JAVREY010000127.1"/>
</dbReference>
<accession>A0ABU2U955</accession>
<comment type="caution">
    <text evidence="1">The sequence shown here is derived from an EMBL/GenBank/DDBJ whole genome shotgun (WGS) entry which is preliminary data.</text>
</comment>
<dbReference type="Proteomes" id="UP001183809">
    <property type="component" value="Unassembled WGS sequence"/>
</dbReference>
<keyword evidence="2" id="KW-1185">Reference proteome</keyword>
<organism evidence="1 2">
    <name type="scientific">Streptomyces gibsoniae</name>
    <dbReference type="NCBI Taxonomy" id="3075529"/>
    <lineage>
        <taxon>Bacteria</taxon>
        <taxon>Bacillati</taxon>
        <taxon>Actinomycetota</taxon>
        <taxon>Actinomycetes</taxon>
        <taxon>Kitasatosporales</taxon>
        <taxon>Streptomycetaceae</taxon>
        <taxon>Streptomyces</taxon>
    </lineage>
</organism>